<evidence type="ECO:0000313" key="1">
    <source>
        <dbReference type="EMBL" id="PHJ19547.1"/>
    </source>
</evidence>
<accession>A0A2C6KPS1</accession>
<dbReference type="Proteomes" id="UP000221165">
    <property type="component" value="Unassembled WGS sequence"/>
</dbReference>
<gene>
    <name evidence="1" type="ORF">CSUI_006624</name>
</gene>
<dbReference type="VEuPathDB" id="ToxoDB:CSUI_006624"/>
<organism evidence="1 2">
    <name type="scientific">Cystoisospora suis</name>
    <dbReference type="NCBI Taxonomy" id="483139"/>
    <lineage>
        <taxon>Eukaryota</taxon>
        <taxon>Sar</taxon>
        <taxon>Alveolata</taxon>
        <taxon>Apicomplexa</taxon>
        <taxon>Conoidasida</taxon>
        <taxon>Coccidia</taxon>
        <taxon>Eucoccidiorida</taxon>
        <taxon>Eimeriorina</taxon>
        <taxon>Sarcocystidae</taxon>
        <taxon>Cystoisospora</taxon>
    </lineage>
</organism>
<evidence type="ECO:0000313" key="2">
    <source>
        <dbReference type="Proteomes" id="UP000221165"/>
    </source>
</evidence>
<proteinExistence type="predicted"/>
<dbReference type="EMBL" id="MIGC01003366">
    <property type="protein sequence ID" value="PHJ19547.1"/>
    <property type="molecule type" value="Genomic_DNA"/>
</dbReference>
<comment type="caution">
    <text evidence="1">The sequence shown here is derived from an EMBL/GenBank/DDBJ whole genome shotgun (WGS) entry which is preliminary data.</text>
</comment>
<keyword evidence="2" id="KW-1185">Reference proteome</keyword>
<reference evidence="1 2" key="1">
    <citation type="journal article" date="2017" name="Int. J. Parasitol.">
        <title>The genome of the protozoan parasite Cystoisospora suis and a reverse vaccinology approach to identify vaccine candidates.</title>
        <authorList>
            <person name="Palmieri N."/>
            <person name="Shrestha A."/>
            <person name="Ruttkowski B."/>
            <person name="Beck T."/>
            <person name="Vogl C."/>
            <person name="Tomley F."/>
            <person name="Blake D.P."/>
            <person name="Joachim A."/>
        </authorList>
    </citation>
    <scope>NUCLEOTIDE SEQUENCE [LARGE SCALE GENOMIC DNA]</scope>
    <source>
        <strain evidence="1 2">Wien I</strain>
    </source>
</reference>
<dbReference type="AlphaFoldDB" id="A0A2C6KPS1"/>
<sequence>ERVFTFSVATLPLVPWFPSISTAGVRSPCRVDVGQW</sequence>
<dbReference type="GeneID" id="94429989"/>
<feature type="non-terminal residue" evidence="1">
    <location>
        <position position="1"/>
    </location>
</feature>
<protein>
    <submittedName>
        <fullName evidence="1">Uncharacterized protein</fullName>
    </submittedName>
</protein>
<dbReference type="RefSeq" id="XP_067921246.1">
    <property type="nucleotide sequence ID" value="XM_068066778.1"/>
</dbReference>
<name>A0A2C6KPS1_9APIC</name>